<dbReference type="InterPro" id="IPR036619">
    <property type="entry name" value="NinB_sf"/>
</dbReference>
<dbReference type="InterPro" id="IPR008711">
    <property type="entry name" value="Recombinase_NinB"/>
</dbReference>
<dbReference type="EMBL" id="UAQM01000011">
    <property type="protein sequence ID" value="SPU44274.1"/>
    <property type="molecule type" value="Genomic_DNA"/>
</dbReference>
<evidence type="ECO:0000313" key="2">
    <source>
        <dbReference type="Proteomes" id="UP000250358"/>
    </source>
</evidence>
<organism evidence="1 2">
    <name type="scientific">Brevundimonas diminuta</name>
    <name type="common">Pseudomonas diminuta</name>
    <dbReference type="NCBI Taxonomy" id="293"/>
    <lineage>
        <taxon>Bacteria</taxon>
        <taxon>Pseudomonadati</taxon>
        <taxon>Pseudomonadota</taxon>
        <taxon>Alphaproteobacteria</taxon>
        <taxon>Caulobacterales</taxon>
        <taxon>Caulobacteraceae</taxon>
        <taxon>Brevundimonas</taxon>
    </lineage>
</organism>
<gene>
    <name evidence="1" type="ORF">NCTC11165_01676</name>
</gene>
<dbReference type="Pfam" id="PF05772">
    <property type="entry name" value="NinB"/>
    <property type="match status" value="1"/>
</dbReference>
<name>A0A2X1B0B0_BREDI</name>
<dbReference type="Gene3D" id="1.10.3790.10">
    <property type="entry name" value="NinB"/>
    <property type="match status" value="1"/>
</dbReference>
<dbReference type="Proteomes" id="UP000250358">
    <property type="component" value="Unassembled WGS sequence"/>
</dbReference>
<sequence length="148" mass="16801">MTRHLLKLTPGQRDTAHAWVEKALRLWQPGAAWMLEVREATRSDEQNRALWSLLGQIQKARPVHNGVQMDTETWKCLFMHALGREVRFVPTLDGSSMLPLGLRSSKLTKREFSDLIELILAWCAENGVEVEHFDAANDDHASADREAA</sequence>
<protein>
    <submittedName>
        <fullName evidence="1">NinB protein</fullName>
    </submittedName>
</protein>
<proteinExistence type="predicted"/>
<accession>A0A2X1B0B0</accession>
<dbReference type="SUPFAM" id="SSF103370">
    <property type="entry name" value="NinB"/>
    <property type="match status" value="1"/>
</dbReference>
<dbReference type="AlphaFoldDB" id="A0A2X1B0B0"/>
<reference evidence="1 2" key="1">
    <citation type="submission" date="2018-06" db="EMBL/GenBank/DDBJ databases">
        <authorList>
            <consortium name="Pathogen Informatics"/>
            <person name="Doyle S."/>
        </authorList>
    </citation>
    <scope>NUCLEOTIDE SEQUENCE [LARGE SCALE GENOMIC DNA]</scope>
    <source>
        <strain evidence="1 2">NCTC11165</strain>
    </source>
</reference>
<evidence type="ECO:0000313" key="1">
    <source>
        <dbReference type="EMBL" id="SPU44274.1"/>
    </source>
</evidence>
<dbReference type="RefSeq" id="WP_128115663.1">
    <property type="nucleotide sequence ID" value="NZ_UAQM01000011.1"/>
</dbReference>